<keyword evidence="12" id="KW-1185">Reference proteome</keyword>
<proteinExistence type="inferred from homology"/>
<dbReference type="PROSITE" id="PS00028">
    <property type="entry name" value="ZINC_FINGER_C2H2_1"/>
    <property type="match status" value="4"/>
</dbReference>
<feature type="compositionally biased region" description="Polar residues" evidence="10">
    <location>
        <begin position="236"/>
        <end position="250"/>
    </location>
</feature>
<keyword evidence="4 9" id="KW-0863">Zinc-finger</keyword>
<evidence type="ECO:0000256" key="2">
    <source>
        <dbReference type="ARBA" id="ARBA00022723"/>
    </source>
</evidence>
<dbReference type="PROSITE" id="PS50157">
    <property type="entry name" value="ZINC_FINGER_C2H2_2"/>
    <property type="match status" value="3"/>
</dbReference>
<dbReference type="InterPro" id="IPR050527">
    <property type="entry name" value="Snail/Krueppel_Znf"/>
</dbReference>
<feature type="domain" description="C2H2-type" evidence="11">
    <location>
        <begin position="1009"/>
        <end position="1036"/>
    </location>
</feature>
<evidence type="ECO:0000313" key="12">
    <source>
        <dbReference type="Proteomes" id="UP000504634"/>
    </source>
</evidence>
<feature type="region of interest" description="Disordered" evidence="10">
    <location>
        <begin position="236"/>
        <end position="261"/>
    </location>
</feature>
<feature type="domain" description="C2H2-type" evidence="11">
    <location>
        <begin position="936"/>
        <end position="963"/>
    </location>
</feature>
<dbReference type="InterPro" id="IPR036236">
    <property type="entry name" value="Znf_C2H2_sf"/>
</dbReference>
<dbReference type="FunFam" id="3.30.160.60:FF:001864">
    <property type="entry name" value="zinc finger protein 883-like"/>
    <property type="match status" value="1"/>
</dbReference>
<dbReference type="RefSeq" id="XP_030380172.1">
    <property type="nucleotide sequence ID" value="XM_030524312.1"/>
</dbReference>
<sequence length="1203" mass="131790">MMNDAVSSSFYGSVAFQHPELSTPIHSVEHDNFSNLTSNYSFFEDEQAFLINTAIAPASTIGNANVQSATPDTSNYTNIPFVQIHTTDLQQAQPQNSYRNVFRRKAAEIKAEPIKSEQAEASKERTNATPTPPTRNSSAEGKQNNEEVVNSTLDVDVVPRTTGHDIPPIHKCSSCPFLSLCQLKMQAHIANCFGVDEQQRLQCPGCANIFYKVDALNVHLMEDHMLTADEITTLNPYNEGKSNADTATNVQQQPQEKQQQPKNRIFIKNVNCLREPLADYMPPLQLECSGENNDSSCNNNIIDIFAVVGPTVQDQMAAQKHGPAAPIESRISNQKISIKSVDVLREPSLLPFQFQLPISGGDQDLPLIPEENPLDVQVVGVEQEKPRPPKIYIRNVDILKEPMLLPGMNFNGAANVVSTPADAFQSSSELLTPNGPLPSFESTLPPLTSICGEAFSFDSVLNGGGNTVDAFTSNSSSNSSSLSAGGNFTVDSARLSALDLDFGVEFEPDGITESTNPTSNAALIEMASKPDLETVPDISGNQNNFLQLQQESAALPINATAQKQKIFIKNVDILKAPQFQQRHDNHHQQRGTLHLRTVDELNLMNRTEVAHLIEPNLEHILELPQPITDFRSQLSNSWPTNGGYDLGDDLDCIISDVETVQLETLTQIDDILIDDFAHLYVPSSQDLVESSMKHEWPAADGVLPKTPTESSANADGAPASNQGGQIGDVPPLVPVTGTTSVSSIDSASPPNLSSLPVPPLVPCAAPKPAQTETPLGEKQGRIYVANNLMNTATPGVMESANSNDPPLLAGGTSVRGRPYGAKRTGNAKPRKSVAATETQTGGKCAVNGCVFRFKSPGTLEYHRRCHNGPVNSTQPMVCPECHSTEFSNWNSLHTHLWRTHQIDMELYCCPLCTFKTPIYSRLVNTHSKIHSEERNYKCEQCGKAFKNTKQLKNHRRLHRTQGLGKTVNSGSSATDSTTPSLHRCEDCGAAFTHLKTLREHLCKQRSDHAKCDVCDRVCSSKSSLKLHMQTHQATKRLKCEFCDYDTNDHNALRRHRATHRERLGEAEREQKMYTCAHCDYKAIQSTAYQIHVQQKHPELASTILHKCSLCSYSTVNPGLLQVHQAKHETTLAGQVEEALSSDVAAPVSDSSQTVTTSSKIKVKSSLLFAHSSAITRQSDIDLNGLQDALMPPDGEQIFDGCRE</sequence>
<keyword evidence="6" id="KW-0238">DNA-binding</keyword>
<comment type="subcellular location">
    <subcellularLocation>
        <location evidence="1">Nucleus</location>
    </subcellularLocation>
</comment>
<evidence type="ECO:0000256" key="8">
    <source>
        <dbReference type="ARBA" id="ARBA00037948"/>
    </source>
</evidence>
<organism evidence="12 13">
    <name type="scientific">Drosophila lebanonensis</name>
    <name type="common">Fruit fly</name>
    <name type="synonym">Scaptodrosophila lebanonensis</name>
    <dbReference type="NCBI Taxonomy" id="7225"/>
    <lineage>
        <taxon>Eukaryota</taxon>
        <taxon>Metazoa</taxon>
        <taxon>Ecdysozoa</taxon>
        <taxon>Arthropoda</taxon>
        <taxon>Hexapoda</taxon>
        <taxon>Insecta</taxon>
        <taxon>Pterygota</taxon>
        <taxon>Neoptera</taxon>
        <taxon>Endopterygota</taxon>
        <taxon>Diptera</taxon>
        <taxon>Brachycera</taxon>
        <taxon>Muscomorpha</taxon>
        <taxon>Ephydroidea</taxon>
        <taxon>Drosophilidae</taxon>
        <taxon>Scaptodrosophila</taxon>
    </lineage>
</organism>
<evidence type="ECO:0000256" key="1">
    <source>
        <dbReference type="ARBA" id="ARBA00004123"/>
    </source>
</evidence>
<dbReference type="SUPFAM" id="SSF57667">
    <property type="entry name" value="beta-beta-alpha zinc fingers"/>
    <property type="match status" value="2"/>
</dbReference>
<feature type="region of interest" description="Disordered" evidence="10">
    <location>
        <begin position="809"/>
        <end position="834"/>
    </location>
</feature>
<dbReference type="Gene3D" id="3.30.160.60">
    <property type="entry name" value="Classic Zinc Finger"/>
    <property type="match status" value="4"/>
</dbReference>
<dbReference type="Proteomes" id="UP000504634">
    <property type="component" value="Unplaced"/>
</dbReference>
<feature type="compositionally biased region" description="Polar residues" evidence="10">
    <location>
        <begin position="736"/>
        <end position="745"/>
    </location>
</feature>
<feature type="compositionally biased region" description="Low complexity" evidence="10">
    <location>
        <begin position="251"/>
        <end position="261"/>
    </location>
</feature>
<accession>A0A6J2TZA9</accession>
<keyword evidence="2" id="KW-0479">Metal-binding</keyword>
<dbReference type="GO" id="GO:0000981">
    <property type="term" value="F:DNA-binding transcription factor activity, RNA polymerase II-specific"/>
    <property type="evidence" value="ECO:0007669"/>
    <property type="project" value="TreeGrafter"/>
</dbReference>
<name>A0A6J2TZA9_DROLE</name>
<protein>
    <submittedName>
        <fullName evidence="13">Uncharacterized protein LOC115628282</fullName>
    </submittedName>
</protein>
<evidence type="ECO:0000256" key="5">
    <source>
        <dbReference type="ARBA" id="ARBA00022833"/>
    </source>
</evidence>
<dbReference type="GeneID" id="115628282"/>
<evidence type="ECO:0000259" key="11">
    <source>
        <dbReference type="PROSITE" id="PS50157"/>
    </source>
</evidence>
<dbReference type="SMART" id="SM00355">
    <property type="entry name" value="ZnF_C2H2"/>
    <property type="match status" value="10"/>
</dbReference>
<dbReference type="GO" id="GO:0008270">
    <property type="term" value="F:zinc ion binding"/>
    <property type="evidence" value="ECO:0007669"/>
    <property type="project" value="UniProtKB-KW"/>
</dbReference>
<reference evidence="13" key="1">
    <citation type="submission" date="2025-08" db="UniProtKB">
        <authorList>
            <consortium name="RefSeq"/>
        </authorList>
    </citation>
    <scope>IDENTIFICATION</scope>
    <source>
        <strain evidence="13">11010-0011.00</strain>
        <tissue evidence="13">Whole body</tissue>
    </source>
</reference>
<dbReference type="PANTHER" id="PTHR24388:SF54">
    <property type="entry name" value="PROTEIN ESCARGOT"/>
    <property type="match status" value="1"/>
</dbReference>
<feature type="compositionally biased region" description="Basic and acidic residues" evidence="10">
    <location>
        <begin position="109"/>
        <end position="126"/>
    </location>
</feature>
<dbReference type="GO" id="GO:0000978">
    <property type="term" value="F:RNA polymerase II cis-regulatory region sequence-specific DNA binding"/>
    <property type="evidence" value="ECO:0007669"/>
    <property type="project" value="TreeGrafter"/>
</dbReference>
<keyword evidence="5" id="KW-0862">Zinc</keyword>
<feature type="domain" description="C2H2-type" evidence="11">
    <location>
        <begin position="982"/>
        <end position="1009"/>
    </location>
</feature>
<evidence type="ECO:0000256" key="3">
    <source>
        <dbReference type="ARBA" id="ARBA00022737"/>
    </source>
</evidence>
<dbReference type="InterPro" id="IPR013087">
    <property type="entry name" value="Znf_C2H2_type"/>
</dbReference>
<dbReference type="OrthoDB" id="5876240at2759"/>
<evidence type="ECO:0000313" key="13">
    <source>
        <dbReference type="RefSeq" id="XP_030380172.1"/>
    </source>
</evidence>
<evidence type="ECO:0000256" key="4">
    <source>
        <dbReference type="ARBA" id="ARBA00022771"/>
    </source>
</evidence>
<dbReference type="GO" id="GO:0005634">
    <property type="term" value="C:nucleus"/>
    <property type="evidence" value="ECO:0007669"/>
    <property type="project" value="UniProtKB-SubCell"/>
</dbReference>
<evidence type="ECO:0000256" key="7">
    <source>
        <dbReference type="ARBA" id="ARBA00023242"/>
    </source>
</evidence>
<dbReference type="PANTHER" id="PTHR24388">
    <property type="entry name" value="ZINC FINGER PROTEIN"/>
    <property type="match status" value="1"/>
</dbReference>
<evidence type="ECO:0000256" key="9">
    <source>
        <dbReference type="PROSITE-ProRule" id="PRU00042"/>
    </source>
</evidence>
<dbReference type="AlphaFoldDB" id="A0A6J2TZA9"/>
<comment type="similarity">
    <text evidence="8">Belongs to the snail C2H2-type zinc-finger protein family.</text>
</comment>
<keyword evidence="3" id="KW-0677">Repeat</keyword>
<dbReference type="Pfam" id="PF00096">
    <property type="entry name" value="zf-C2H2"/>
    <property type="match status" value="2"/>
</dbReference>
<keyword evidence="7" id="KW-0539">Nucleus</keyword>
<feature type="region of interest" description="Disordered" evidence="10">
    <location>
        <begin position="109"/>
        <end position="148"/>
    </location>
</feature>
<feature type="compositionally biased region" description="Low complexity" evidence="10">
    <location>
        <begin position="746"/>
        <end position="755"/>
    </location>
</feature>
<feature type="compositionally biased region" description="Polar residues" evidence="10">
    <location>
        <begin position="707"/>
        <end position="723"/>
    </location>
</feature>
<gene>
    <name evidence="13" type="primary">LOC115628282</name>
</gene>
<feature type="region of interest" description="Disordered" evidence="10">
    <location>
        <begin position="698"/>
        <end position="773"/>
    </location>
</feature>
<evidence type="ECO:0000256" key="10">
    <source>
        <dbReference type="SAM" id="MobiDB-lite"/>
    </source>
</evidence>
<evidence type="ECO:0000256" key="6">
    <source>
        <dbReference type="ARBA" id="ARBA00023125"/>
    </source>
</evidence>